<keyword evidence="8" id="KW-1185">Reference proteome</keyword>
<evidence type="ECO:0000256" key="2">
    <source>
        <dbReference type="ARBA" id="ARBA00022592"/>
    </source>
</evidence>
<evidence type="ECO:0000256" key="4">
    <source>
        <dbReference type="ARBA" id="ARBA00022847"/>
    </source>
</evidence>
<evidence type="ECO:0000313" key="9">
    <source>
        <dbReference type="RefSeq" id="XP_039131785.1"/>
    </source>
</evidence>
<evidence type="ECO:0000256" key="3">
    <source>
        <dbReference type="ARBA" id="ARBA00022692"/>
    </source>
</evidence>
<dbReference type="GO" id="GO:0016020">
    <property type="term" value="C:membrane"/>
    <property type="evidence" value="ECO:0007669"/>
    <property type="project" value="UniProtKB-SubCell"/>
</dbReference>
<dbReference type="GeneID" id="120268445"/>
<evidence type="ECO:0000256" key="7">
    <source>
        <dbReference type="SAM" id="Phobius"/>
    </source>
</evidence>
<dbReference type="AlphaFoldDB" id="A0AB40BWG5"/>
<dbReference type="Gene3D" id="1.20.1250.20">
    <property type="entry name" value="MFS general substrate transporter like domains"/>
    <property type="match status" value="2"/>
</dbReference>
<keyword evidence="4" id="KW-0769">Symport</keyword>
<keyword evidence="6 7" id="KW-0472">Membrane</keyword>
<dbReference type="InterPro" id="IPR036259">
    <property type="entry name" value="MFS_trans_sf"/>
</dbReference>
<proteinExistence type="predicted"/>
<name>A0AB40BWG5_DIOCR</name>
<feature type="transmembrane region" description="Helical" evidence="7">
    <location>
        <begin position="303"/>
        <end position="325"/>
    </location>
</feature>
<keyword evidence="2" id="KW-0592">Phosphate transport</keyword>
<evidence type="ECO:0000256" key="5">
    <source>
        <dbReference type="ARBA" id="ARBA00022989"/>
    </source>
</evidence>
<protein>
    <submittedName>
        <fullName evidence="9">Organic cation/carnitine transporter 4-like</fullName>
    </submittedName>
</protein>
<evidence type="ECO:0000256" key="6">
    <source>
        <dbReference type="ARBA" id="ARBA00023136"/>
    </source>
</evidence>
<feature type="transmembrane region" description="Helical" evidence="7">
    <location>
        <begin position="275"/>
        <end position="297"/>
    </location>
</feature>
<evidence type="ECO:0000256" key="1">
    <source>
        <dbReference type="ARBA" id="ARBA00004141"/>
    </source>
</evidence>
<feature type="transmembrane region" description="Helical" evidence="7">
    <location>
        <begin position="360"/>
        <end position="383"/>
    </location>
</feature>
<comment type="subcellular location">
    <subcellularLocation>
        <location evidence="1">Membrane</location>
        <topology evidence="1">Multi-pass membrane protein</topology>
    </subcellularLocation>
</comment>
<keyword evidence="3 7" id="KW-0812">Transmembrane</keyword>
<dbReference type="GO" id="GO:0015293">
    <property type="term" value="F:symporter activity"/>
    <property type="evidence" value="ECO:0007669"/>
    <property type="project" value="UniProtKB-KW"/>
</dbReference>
<dbReference type="SUPFAM" id="SSF103473">
    <property type="entry name" value="MFS general substrate transporter"/>
    <property type="match status" value="1"/>
</dbReference>
<gene>
    <name evidence="9" type="primary">LOC120268445</name>
</gene>
<reference evidence="9" key="1">
    <citation type="submission" date="2025-08" db="UniProtKB">
        <authorList>
            <consortium name="RefSeq"/>
        </authorList>
    </citation>
    <scope>IDENTIFICATION</scope>
</reference>
<dbReference type="InterPro" id="IPR005829">
    <property type="entry name" value="Sugar_transporter_CS"/>
</dbReference>
<sequence>MDNQVPPKSSECNEKIGVDEMVQRYAGEFGPWQLRHFMLTSVAWTLGAFQGMAVVFADHRPKWRCISGGACPETMCGLPHDAWEWDGGRRTSTVAEWDLVCKDMYKAGIPQFAFFVGCNGTFGHLSDSFLGRKRALALACAMGATFGFLTSRSPSFYFYTLFRFVTGVSTGGAGTSVFVLTTEPIGPSKRATMGICTTSLPLAPFSCPSSPTSTIHGVHSTSSPQSLPSCKTLQNPMGNKYLMESHYHLDCGTDQTVVSGSIIDVIRSPVTRLRFILAVSVNFLCYVAYYGLCLNVMNLKTNLYLGVILNGVAEMLAYMLTAVALKWVGRRPLTVGMMLFSGVVCGVGSLMGDVGAVRKLRMICGVMGIFAMTSTYNLLFVYASELFPTVVRNTAVGCVSQAGQIGAMVATFVVVIGGRWPFIVFAVCGVVGGVLAWLLPETLNQPLYDTMGGLEKGELQKSEAVRDG</sequence>
<keyword evidence="2" id="KW-0813">Transport</keyword>
<dbReference type="PROSITE" id="PS00217">
    <property type="entry name" value="SUGAR_TRANSPORT_2"/>
    <property type="match status" value="1"/>
</dbReference>
<organism evidence="8 9">
    <name type="scientific">Dioscorea cayennensis subsp. rotundata</name>
    <name type="common">White Guinea yam</name>
    <name type="synonym">Dioscorea rotundata</name>
    <dbReference type="NCBI Taxonomy" id="55577"/>
    <lineage>
        <taxon>Eukaryota</taxon>
        <taxon>Viridiplantae</taxon>
        <taxon>Streptophyta</taxon>
        <taxon>Embryophyta</taxon>
        <taxon>Tracheophyta</taxon>
        <taxon>Spermatophyta</taxon>
        <taxon>Magnoliopsida</taxon>
        <taxon>Liliopsida</taxon>
        <taxon>Dioscoreales</taxon>
        <taxon>Dioscoreaceae</taxon>
        <taxon>Dioscorea</taxon>
    </lineage>
</organism>
<dbReference type="GO" id="GO:0006817">
    <property type="term" value="P:phosphate ion transport"/>
    <property type="evidence" value="ECO:0007669"/>
    <property type="project" value="UniProtKB-KW"/>
</dbReference>
<dbReference type="PANTHER" id="PTHR24064">
    <property type="entry name" value="SOLUTE CARRIER FAMILY 22 MEMBER"/>
    <property type="match status" value="1"/>
</dbReference>
<feature type="transmembrane region" description="Helical" evidence="7">
    <location>
        <begin position="332"/>
        <end position="354"/>
    </location>
</feature>
<dbReference type="RefSeq" id="XP_039131785.1">
    <property type="nucleotide sequence ID" value="XM_039275851.1"/>
</dbReference>
<keyword evidence="5 7" id="KW-1133">Transmembrane helix</keyword>
<feature type="transmembrane region" description="Helical" evidence="7">
    <location>
        <begin position="422"/>
        <end position="439"/>
    </location>
</feature>
<dbReference type="Proteomes" id="UP001515500">
    <property type="component" value="Chromosome 9"/>
</dbReference>
<accession>A0AB40BWG5</accession>
<feature type="transmembrane region" description="Helical" evidence="7">
    <location>
        <begin position="395"/>
        <end position="416"/>
    </location>
</feature>
<evidence type="ECO:0000313" key="8">
    <source>
        <dbReference type="Proteomes" id="UP001515500"/>
    </source>
</evidence>